<dbReference type="EMBL" id="MT143472">
    <property type="protein sequence ID" value="QJA97207.1"/>
    <property type="molecule type" value="Genomic_DNA"/>
</dbReference>
<evidence type="ECO:0000313" key="1">
    <source>
        <dbReference type="EMBL" id="QJA46813.1"/>
    </source>
</evidence>
<reference evidence="1" key="1">
    <citation type="submission" date="2020-03" db="EMBL/GenBank/DDBJ databases">
        <title>The deep terrestrial virosphere.</title>
        <authorList>
            <person name="Holmfeldt K."/>
            <person name="Nilsson E."/>
            <person name="Simone D."/>
            <person name="Lopez-Fernandez M."/>
            <person name="Wu X."/>
            <person name="de Brujin I."/>
            <person name="Lundin D."/>
            <person name="Andersson A."/>
            <person name="Bertilsson S."/>
            <person name="Dopson M."/>
        </authorList>
    </citation>
    <scope>NUCLEOTIDE SEQUENCE</scope>
    <source>
        <strain evidence="2">MM415A01139</strain>
        <strain evidence="3">MM415B06510</strain>
        <strain evidence="1">TM448A00527</strain>
        <strain evidence="4">TM448B00869</strain>
    </source>
</reference>
<gene>
    <name evidence="2" type="ORF">MM415A01139_0007</name>
    <name evidence="3" type="ORF">MM415B06510_0008</name>
    <name evidence="1" type="ORF">TM448A00527_0019</name>
    <name evidence="4" type="ORF">TM448B00869_0024</name>
</gene>
<organism evidence="1">
    <name type="scientific">viral metagenome</name>
    <dbReference type="NCBI Taxonomy" id="1070528"/>
    <lineage>
        <taxon>unclassified sequences</taxon>
        <taxon>metagenomes</taxon>
        <taxon>organismal metagenomes</taxon>
    </lineage>
</organism>
<evidence type="ECO:0000313" key="4">
    <source>
        <dbReference type="EMBL" id="QJH96898.1"/>
    </source>
</evidence>
<protein>
    <submittedName>
        <fullName evidence="1">Uncharacterized protein</fullName>
    </submittedName>
</protein>
<dbReference type="EMBL" id="MT142320">
    <property type="protein sequence ID" value="QJA78089.1"/>
    <property type="molecule type" value="Genomic_DNA"/>
</dbReference>
<evidence type="ECO:0000313" key="3">
    <source>
        <dbReference type="EMBL" id="QJA97207.1"/>
    </source>
</evidence>
<accession>A0A6H1ZFX5</accession>
<evidence type="ECO:0000313" key="2">
    <source>
        <dbReference type="EMBL" id="QJA78089.1"/>
    </source>
</evidence>
<sequence>MEKQLKDLIVEFVSDDSLRKVLSEYVKVCSRRELLAMLKGLIGLNDK</sequence>
<dbReference type="EMBL" id="MT144666">
    <property type="protein sequence ID" value="QJH96898.1"/>
    <property type="molecule type" value="Genomic_DNA"/>
</dbReference>
<dbReference type="EMBL" id="MT144022">
    <property type="protein sequence ID" value="QJA46813.1"/>
    <property type="molecule type" value="Genomic_DNA"/>
</dbReference>
<name>A0A6H1ZFX5_9ZZZZ</name>
<proteinExistence type="predicted"/>
<dbReference type="AlphaFoldDB" id="A0A6H1ZFX5"/>